<proteinExistence type="predicted"/>
<sequence length="290" mass="34439">MPLGLDDIHKNAINHLKHSSKWNKFIDLLKDCSDANPHSKKSNEHVMWEEQANINIPLMYLASIYLYHYTQEKKCTTFLFATRDCCHWHRIFKAMYPNEKVYYFHCSRKVFEDSTSHHNSAFKSYVNSVVKNIDTTIFIDIHGTGKRMFNYFDKEFHNAPYCFLLSSTFSSYSDFPKLVQHYKAKHKLCNLIFDSSGSPIEMLNYDKIGTLVKYTSSGPERNKLEYDYKIIKPYHKSMKYAINHIKPVDTSINHSYEELRSLIEKIYKCIKKDEPNVMKYIKHERTHKKK</sequence>
<dbReference type="EMBL" id="KY684110">
    <property type="protein sequence ID" value="ARF12157.1"/>
    <property type="molecule type" value="Genomic_DNA"/>
</dbReference>
<organism evidence="1">
    <name type="scientific">Klosneuvirus KNV1</name>
    <dbReference type="NCBI Taxonomy" id="1977640"/>
    <lineage>
        <taxon>Viruses</taxon>
        <taxon>Varidnaviria</taxon>
        <taxon>Bamfordvirae</taxon>
        <taxon>Nucleocytoviricota</taxon>
        <taxon>Megaviricetes</taxon>
        <taxon>Imitervirales</taxon>
        <taxon>Mimiviridae</taxon>
        <taxon>Klosneuvirinae</taxon>
        <taxon>Klosneuvirus</taxon>
    </lineage>
</organism>
<protein>
    <submittedName>
        <fullName evidence="1">Uncharacterized protein</fullName>
    </submittedName>
</protein>
<gene>
    <name evidence="1" type="ORF">Klosneuvirus_3_292</name>
</gene>
<name>A0A1V0SKA8_9VIRU</name>
<accession>A0A1V0SKA8</accession>
<evidence type="ECO:0000313" key="1">
    <source>
        <dbReference type="EMBL" id="ARF12157.1"/>
    </source>
</evidence>
<reference evidence="1" key="1">
    <citation type="journal article" date="2017" name="Science">
        <title>Giant viruses with an expanded complement of translation system components.</title>
        <authorList>
            <person name="Schulz F."/>
            <person name="Yutin N."/>
            <person name="Ivanova N.N."/>
            <person name="Ortega D.R."/>
            <person name="Lee T.K."/>
            <person name="Vierheilig J."/>
            <person name="Daims H."/>
            <person name="Horn M."/>
            <person name="Wagner M."/>
            <person name="Jensen G.J."/>
            <person name="Kyrpides N.C."/>
            <person name="Koonin E.V."/>
            <person name="Woyke T."/>
        </authorList>
    </citation>
    <scope>NUCLEOTIDE SEQUENCE</scope>
    <source>
        <strain evidence="1">KNV1</strain>
    </source>
</reference>